<keyword evidence="4" id="KW-0325">Glycoprotein</keyword>
<dbReference type="CDD" id="cd19415">
    <property type="entry name" value="lipocalin_ApoM_AGP"/>
    <property type="match status" value="1"/>
</dbReference>
<feature type="chain" id="PRO_5018547550" evidence="5">
    <location>
        <begin position="21"/>
        <end position="219"/>
    </location>
</feature>
<dbReference type="InterPro" id="IPR012674">
    <property type="entry name" value="Calycin"/>
</dbReference>
<reference evidence="6" key="1">
    <citation type="submission" date="2025-08" db="UniProtKB">
        <authorList>
            <consortium name="Ensembl"/>
        </authorList>
    </citation>
    <scope>IDENTIFICATION</scope>
</reference>
<dbReference type="InParanoid" id="A0A3Q3MYF6"/>
<dbReference type="Ensembl" id="ENSMAMT00000033697.2">
    <property type="protein sequence ID" value="ENSMAMP00000032843.1"/>
    <property type="gene ID" value="ENSMAMG00000022105.2"/>
</dbReference>
<keyword evidence="3 5" id="KW-0732">Signal</keyword>
<feature type="signal peptide" evidence="5">
    <location>
        <begin position="1"/>
        <end position="20"/>
    </location>
</feature>
<organism evidence="6 7">
    <name type="scientific">Mastacembelus armatus</name>
    <name type="common">zig-zag eel</name>
    <dbReference type="NCBI Taxonomy" id="205130"/>
    <lineage>
        <taxon>Eukaryota</taxon>
        <taxon>Metazoa</taxon>
        <taxon>Chordata</taxon>
        <taxon>Craniata</taxon>
        <taxon>Vertebrata</taxon>
        <taxon>Euteleostomi</taxon>
        <taxon>Actinopterygii</taxon>
        <taxon>Neopterygii</taxon>
        <taxon>Teleostei</taxon>
        <taxon>Neoteleostei</taxon>
        <taxon>Acanthomorphata</taxon>
        <taxon>Anabantaria</taxon>
        <taxon>Synbranchiformes</taxon>
        <taxon>Mastacembelidae</taxon>
        <taxon>Mastacembelus</taxon>
    </lineage>
</organism>
<dbReference type="SUPFAM" id="SSF50814">
    <property type="entry name" value="Lipocalins"/>
    <property type="match status" value="1"/>
</dbReference>
<keyword evidence="7" id="KW-1185">Reference proteome</keyword>
<dbReference type="GO" id="GO:0005576">
    <property type="term" value="C:extracellular region"/>
    <property type="evidence" value="ECO:0007669"/>
    <property type="project" value="UniProtKB-SubCell"/>
</dbReference>
<dbReference type="Proteomes" id="UP000261640">
    <property type="component" value="Unplaced"/>
</dbReference>
<reference evidence="6" key="2">
    <citation type="submission" date="2025-09" db="UniProtKB">
        <authorList>
            <consortium name="Ensembl"/>
        </authorList>
    </citation>
    <scope>IDENTIFICATION</scope>
</reference>
<evidence type="ECO:0000256" key="4">
    <source>
        <dbReference type="ARBA" id="ARBA00023180"/>
    </source>
</evidence>
<dbReference type="PANTHER" id="PTHR11967">
    <property type="entry name" value="ALPHA-1-ACID GLYCOPROTEIN"/>
    <property type="match status" value="1"/>
</dbReference>
<evidence type="ECO:0000256" key="1">
    <source>
        <dbReference type="ARBA" id="ARBA00004613"/>
    </source>
</evidence>
<dbReference type="STRING" id="205130.ENSMAMP00000032843"/>
<evidence type="ECO:0000313" key="7">
    <source>
        <dbReference type="Proteomes" id="UP000261640"/>
    </source>
</evidence>
<protein>
    <submittedName>
        <fullName evidence="6">Uncharacterized LOC113126158</fullName>
    </submittedName>
</protein>
<sequence length="219" mass="24073">MNRWFVSQVLVTVLFLGCSALTPEECKPLVTPVSLVNMMHGKMNFIMGYTNNEIYNSMMKWTDSSWLKITPSPSNPNHLVMHEENRINGTCFASAFNGTIEGDTTTAALGNMSSSLHLLPSCDGCLVLSSNITVRNLNKLLQVMNMTGTVEEGEVTSHGFYLMSREPTVKDSDLKHFQQQASCFGYSGEPPFHYDGKSGASLLQLSVKTVKSRCAISDG</sequence>
<accession>A0A3Q3MYF6</accession>
<comment type="subcellular location">
    <subcellularLocation>
        <location evidence="1">Secreted</location>
    </subcellularLocation>
</comment>
<evidence type="ECO:0000256" key="5">
    <source>
        <dbReference type="SAM" id="SignalP"/>
    </source>
</evidence>
<dbReference type="Gene3D" id="2.40.128.20">
    <property type="match status" value="1"/>
</dbReference>
<dbReference type="PANTHER" id="PTHR11967:SF2">
    <property type="entry name" value="ALPHA-1-ACID GLYCOPROTEIN 1"/>
    <property type="match status" value="1"/>
</dbReference>
<dbReference type="AlphaFoldDB" id="A0A3Q3MYF6"/>
<evidence type="ECO:0000313" key="6">
    <source>
        <dbReference type="Ensembl" id="ENSMAMP00000032843.1"/>
    </source>
</evidence>
<evidence type="ECO:0000256" key="3">
    <source>
        <dbReference type="ARBA" id="ARBA00022729"/>
    </source>
</evidence>
<evidence type="ECO:0000256" key="2">
    <source>
        <dbReference type="ARBA" id="ARBA00022525"/>
    </source>
</evidence>
<name>A0A3Q3MYF6_9TELE</name>
<proteinExistence type="predicted"/>
<dbReference type="GeneTree" id="ENSGT00400000024810"/>
<keyword evidence="2" id="KW-0964">Secreted</keyword>
<dbReference type="PROSITE" id="PS51257">
    <property type="entry name" value="PROKAR_LIPOPROTEIN"/>
    <property type="match status" value="1"/>
</dbReference>